<evidence type="ECO:0000313" key="2">
    <source>
        <dbReference type="Proteomes" id="UP001234202"/>
    </source>
</evidence>
<proteinExistence type="predicted"/>
<gene>
    <name evidence="1" type="ORF">QFC24_004717</name>
</gene>
<sequence length="315" mass="34532">MHGPSGCAFEGYKPIHLTKMTVQCGVCHEKLQKYKCPACQIPYCSVQCFKVHKTRCGESPSGPSTATSETPLLDVPRSTLSSVKKKELLGVTRSLDSLNYPSEPDDTSMFDDPLKAEEVKPLRRQDYVSLAKSQELRRILALPRPEDPPYARPTTHIRSILSGLAAIKDLRAREQYLAQCLGLEEELHRVRGGTQGNKKNHHTQAAAPGRGGRGGAQKAGARSTTALSQDFYLPDYTTSSEPTPSTTSQAQPQQTPHDKQRCLAPAMKEGSASMFIGVEEREAMRAFAEVVRQALEGDAEGPGERGAKRKVEWDA</sequence>
<keyword evidence="2" id="KW-1185">Reference proteome</keyword>
<name>A0ACC2XDE3_9TREE</name>
<evidence type="ECO:0000313" key="1">
    <source>
        <dbReference type="EMBL" id="KAJ9121379.1"/>
    </source>
</evidence>
<protein>
    <submittedName>
        <fullName evidence="1">Uncharacterized protein</fullName>
    </submittedName>
</protein>
<organism evidence="1 2">
    <name type="scientific">Naganishia onofrii</name>
    <dbReference type="NCBI Taxonomy" id="1851511"/>
    <lineage>
        <taxon>Eukaryota</taxon>
        <taxon>Fungi</taxon>
        <taxon>Dikarya</taxon>
        <taxon>Basidiomycota</taxon>
        <taxon>Agaricomycotina</taxon>
        <taxon>Tremellomycetes</taxon>
        <taxon>Filobasidiales</taxon>
        <taxon>Filobasidiaceae</taxon>
        <taxon>Naganishia</taxon>
    </lineage>
</organism>
<dbReference type="EMBL" id="JASBWV010000017">
    <property type="protein sequence ID" value="KAJ9121379.1"/>
    <property type="molecule type" value="Genomic_DNA"/>
</dbReference>
<comment type="caution">
    <text evidence="1">The sequence shown here is derived from an EMBL/GenBank/DDBJ whole genome shotgun (WGS) entry which is preliminary data.</text>
</comment>
<dbReference type="Proteomes" id="UP001234202">
    <property type="component" value="Unassembled WGS sequence"/>
</dbReference>
<reference evidence="1" key="1">
    <citation type="submission" date="2023-04" db="EMBL/GenBank/DDBJ databases">
        <title>Draft Genome sequencing of Naganishia species isolated from polar environments using Oxford Nanopore Technology.</title>
        <authorList>
            <person name="Leo P."/>
            <person name="Venkateswaran K."/>
        </authorList>
    </citation>
    <scope>NUCLEOTIDE SEQUENCE</scope>
    <source>
        <strain evidence="1">DBVPG 5303</strain>
    </source>
</reference>
<accession>A0ACC2XDE3</accession>